<name>A0ABP4M0T9_9ACTN</name>
<accession>A0ABP4M0T9</accession>
<dbReference type="InterPro" id="IPR047767">
    <property type="entry name" value="PSP1-like"/>
</dbReference>
<reference evidence="4" key="1">
    <citation type="journal article" date="2019" name="Int. J. Syst. Evol. Microbiol.">
        <title>The Global Catalogue of Microorganisms (GCM) 10K type strain sequencing project: providing services to taxonomists for standard genome sequencing and annotation.</title>
        <authorList>
            <consortium name="The Broad Institute Genomics Platform"/>
            <consortium name="The Broad Institute Genome Sequencing Center for Infectious Disease"/>
            <person name="Wu L."/>
            <person name="Ma J."/>
        </authorList>
    </citation>
    <scope>NUCLEOTIDE SEQUENCE [LARGE SCALE GENOMIC DNA]</scope>
    <source>
        <strain evidence="4">JCM 14303</strain>
    </source>
</reference>
<comment type="caution">
    <text evidence="3">The sequence shown here is derived from an EMBL/GenBank/DDBJ whole genome shotgun (WGS) entry which is preliminary data.</text>
</comment>
<feature type="domain" description="PSP1 C-terminal" evidence="2">
    <location>
        <begin position="53"/>
        <end position="142"/>
    </location>
</feature>
<dbReference type="Pfam" id="PF04468">
    <property type="entry name" value="PSP1"/>
    <property type="match status" value="1"/>
</dbReference>
<feature type="region of interest" description="Disordered" evidence="1">
    <location>
        <begin position="263"/>
        <end position="357"/>
    </location>
</feature>
<protein>
    <recommendedName>
        <fullName evidence="2">PSP1 C-terminal domain-containing protein</fullName>
    </recommendedName>
</protein>
<feature type="compositionally biased region" description="Low complexity" evidence="1">
    <location>
        <begin position="271"/>
        <end position="283"/>
    </location>
</feature>
<dbReference type="Proteomes" id="UP001500363">
    <property type="component" value="Unassembled WGS sequence"/>
</dbReference>
<feature type="compositionally biased region" description="Polar residues" evidence="1">
    <location>
        <begin position="309"/>
        <end position="320"/>
    </location>
</feature>
<sequence>MSFERYGRLYYLDPGPHRPRVGEKVLVPTDDGPEVAECVWAPQYVTEEIGGLPLCAGVATEADLQRDEQNRDRRADARLTAKRLIREHGLPMKVVGIDFVDRRPDVDQLVIVYFSAPHRVDFRELVRDLARGLRARIELRQVGARDEARLQGGIGPCGRDLCCATFLKDFEPVSVRMAKDQDLPLNPLKISGACGRLMCCLKYEHPLYQEFNAKAPSVGTPVETPAGDGVVVGHNVPSDTVVVRLAASGRRCACSRADVCSPRQQYEASSTTTPDAPADLPTPVARQATPPEPIPDQQAGQALDGQPPVEQSTDQQSTDGEPTARRRKPRRRRRLSDPSTDTGSTTAGPDDNTGDGS</sequence>
<evidence type="ECO:0000313" key="3">
    <source>
        <dbReference type="EMBL" id="GAA1535303.1"/>
    </source>
</evidence>
<dbReference type="InterPro" id="IPR007557">
    <property type="entry name" value="PSP1_C"/>
</dbReference>
<evidence type="ECO:0000259" key="2">
    <source>
        <dbReference type="PROSITE" id="PS51411"/>
    </source>
</evidence>
<evidence type="ECO:0000256" key="1">
    <source>
        <dbReference type="SAM" id="MobiDB-lite"/>
    </source>
</evidence>
<feature type="compositionally biased region" description="Polar residues" evidence="1">
    <location>
        <begin position="337"/>
        <end position="347"/>
    </location>
</feature>
<dbReference type="PANTHER" id="PTHR43830">
    <property type="entry name" value="PROTEIN PSP1"/>
    <property type="match status" value="1"/>
</dbReference>
<gene>
    <name evidence="3" type="ORF">GCM10009741_42200</name>
</gene>
<feature type="compositionally biased region" description="Basic residues" evidence="1">
    <location>
        <begin position="325"/>
        <end position="334"/>
    </location>
</feature>
<evidence type="ECO:0000313" key="4">
    <source>
        <dbReference type="Proteomes" id="UP001500363"/>
    </source>
</evidence>
<proteinExistence type="predicted"/>
<dbReference type="PANTHER" id="PTHR43830:SF3">
    <property type="entry name" value="PROTEIN PSP1"/>
    <property type="match status" value="1"/>
</dbReference>
<organism evidence="3 4">
    <name type="scientific">Kribbella lupini</name>
    <dbReference type="NCBI Taxonomy" id="291602"/>
    <lineage>
        <taxon>Bacteria</taxon>
        <taxon>Bacillati</taxon>
        <taxon>Actinomycetota</taxon>
        <taxon>Actinomycetes</taxon>
        <taxon>Propionibacteriales</taxon>
        <taxon>Kribbellaceae</taxon>
        <taxon>Kribbella</taxon>
    </lineage>
</organism>
<keyword evidence="4" id="KW-1185">Reference proteome</keyword>
<dbReference type="NCBIfam" id="NF041131">
    <property type="entry name" value="RicT_YaaT_fam"/>
    <property type="match status" value="1"/>
</dbReference>
<dbReference type="EMBL" id="BAAANC010000002">
    <property type="protein sequence ID" value="GAA1535303.1"/>
    <property type="molecule type" value="Genomic_DNA"/>
</dbReference>
<dbReference type="PROSITE" id="PS51411">
    <property type="entry name" value="PSP1_C"/>
    <property type="match status" value="1"/>
</dbReference>